<reference evidence="1" key="1">
    <citation type="submission" date="2021-01" db="EMBL/GenBank/DDBJ databases">
        <title>Whole genome shotgun sequence of Virgisporangium aurantiacum NBRC 16421.</title>
        <authorList>
            <person name="Komaki H."/>
            <person name="Tamura T."/>
        </authorList>
    </citation>
    <scope>NUCLEOTIDE SEQUENCE</scope>
    <source>
        <strain evidence="1">NBRC 16421</strain>
    </source>
</reference>
<gene>
    <name evidence="1" type="ORF">Vau01_034040</name>
</gene>
<keyword evidence="2" id="KW-1185">Reference proteome</keyword>
<dbReference type="Gene3D" id="1.10.287.1060">
    <property type="entry name" value="ESAT-6-like"/>
    <property type="match status" value="1"/>
</dbReference>
<proteinExistence type="predicted"/>
<accession>A0A8J4DZS3</accession>
<sequence length="101" mass="10674">MAHGQEINLHDVKIAGDNLDAFANQMTARLKAIKAEVQGLSGKYEGLGAAAFQKSMSGWDATALNIRRAIFELAGQVRVAGKTHLAGDHETIADFNAHSGG</sequence>
<dbReference type="InterPro" id="IPR036689">
    <property type="entry name" value="ESAT-6-like_sf"/>
</dbReference>
<protein>
    <recommendedName>
        <fullName evidence="3">ESAT-6-like protein</fullName>
    </recommendedName>
</protein>
<dbReference type="AlphaFoldDB" id="A0A8J4DZS3"/>
<comment type="caution">
    <text evidence="1">The sequence shown here is derived from an EMBL/GenBank/DDBJ whole genome shotgun (WGS) entry which is preliminary data.</text>
</comment>
<evidence type="ECO:0000313" key="2">
    <source>
        <dbReference type="Proteomes" id="UP000612585"/>
    </source>
</evidence>
<dbReference type="Proteomes" id="UP000612585">
    <property type="component" value="Unassembled WGS sequence"/>
</dbReference>
<dbReference type="InterPro" id="IPR010310">
    <property type="entry name" value="T7SS_ESAT-6-like"/>
</dbReference>
<dbReference type="EMBL" id="BOPG01000022">
    <property type="protein sequence ID" value="GIJ55888.1"/>
    <property type="molecule type" value="Genomic_DNA"/>
</dbReference>
<organism evidence="1 2">
    <name type="scientific">Virgisporangium aurantiacum</name>
    <dbReference type="NCBI Taxonomy" id="175570"/>
    <lineage>
        <taxon>Bacteria</taxon>
        <taxon>Bacillati</taxon>
        <taxon>Actinomycetota</taxon>
        <taxon>Actinomycetes</taxon>
        <taxon>Micromonosporales</taxon>
        <taxon>Micromonosporaceae</taxon>
        <taxon>Virgisporangium</taxon>
    </lineage>
</organism>
<evidence type="ECO:0008006" key="3">
    <source>
        <dbReference type="Google" id="ProtNLM"/>
    </source>
</evidence>
<dbReference type="RefSeq" id="WP_203993322.1">
    <property type="nucleotide sequence ID" value="NZ_BOPG01000022.1"/>
</dbReference>
<dbReference type="Pfam" id="PF06013">
    <property type="entry name" value="WXG100"/>
    <property type="match status" value="1"/>
</dbReference>
<dbReference type="SUPFAM" id="SSF140453">
    <property type="entry name" value="EsxAB dimer-like"/>
    <property type="match status" value="1"/>
</dbReference>
<name>A0A8J4DZS3_9ACTN</name>
<evidence type="ECO:0000313" key="1">
    <source>
        <dbReference type="EMBL" id="GIJ55888.1"/>
    </source>
</evidence>